<name>A0A4V2T3Z5_9FIRM</name>
<evidence type="ECO:0000313" key="2">
    <source>
        <dbReference type="EMBL" id="TCQ03274.1"/>
    </source>
</evidence>
<organism evidence="2 3">
    <name type="scientific">Serpentinicella alkaliphila</name>
    <dbReference type="NCBI Taxonomy" id="1734049"/>
    <lineage>
        <taxon>Bacteria</taxon>
        <taxon>Bacillati</taxon>
        <taxon>Bacillota</taxon>
        <taxon>Clostridia</taxon>
        <taxon>Peptostreptococcales</taxon>
        <taxon>Natronincolaceae</taxon>
        <taxon>Serpentinicella</taxon>
    </lineage>
</organism>
<gene>
    <name evidence="2" type="ORF">EDD79_101062</name>
</gene>
<dbReference type="EMBL" id="SLYC01000010">
    <property type="protein sequence ID" value="TCQ03274.1"/>
    <property type="molecule type" value="Genomic_DNA"/>
</dbReference>
<proteinExistence type="predicted"/>
<dbReference type="PANTHER" id="PTHR30399:SF1">
    <property type="entry name" value="UTP PYROPHOSPHATASE"/>
    <property type="match status" value="1"/>
</dbReference>
<comment type="caution">
    <text evidence="2">The sequence shown here is derived from an EMBL/GenBank/DDBJ whole genome shotgun (WGS) entry which is preliminary data.</text>
</comment>
<dbReference type="Proteomes" id="UP000295504">
    <property type="component" value="Unassembled WGS sequence"/>
</dbReference>
<dbReference type="Pfam" id="PF01863">
    <property type="entry name" value="YgjP-like"/>
    <property type="match status" value="1"/>
</dbReference>
<reference evidence="2 3" key="1">
    <citation type="submission" date="2019-03" db="EMBL/GenBank/DDBJ databases">
        <title>Genomic Encyclopedia of Type Strains, Phase IV (KMG-IV): sequencing the most valuable type-strain genomes for metagenomic binning, comparative biology and taxonomic classification.</title>
        <authorList>
            <person name="Goeker M."/>
        </authorList>
    </citation>
    <scope>NUCLEOTIDE SEQUENCE [LARGE SCALE GENOMIC DNA]</scope>
    <source>
        <strain evidence="2 3">DSM 100013</strain>
    </source>
</reference>
<dbReference type="InterPro" id="IPR053136">
    <property type="entry name" value="UTP_pyrophosphatase-like"/>
</dbReference>
<sequence length="162" mass="19196">MEQESGFKACYLGKFYPIYTKVDETIKKINIEWDGSAFVCTSPVSGEIDIAWALQAFYTRASKKIIEERLRFYQPQVKVKYKSFSIENDSRRWGSCNSNKHLTFHWKLAMYPLHAIDYVVVHELCHLMHLNHDRSFWRLLGKIYPNYKEAMDILGTEKTRDM</sequence>
<dbReference type="CDD" id="cd07344">
    <property type="entry name" value="M48_yhfN_like"/>
    <property type="match status" value="1"/>
</dbReference>
<evidence type="ECO:0000259" key="1">
    <source>
        <dbReference type="Pfam" id="PF01863"/>
    </source>
</evidence>
<feature type="domain" description="YgjP-like metallopeptidase" evidence="1">
    <location>
        <begin position="4"/>
        <end position="154"/>
    </location>
</feature>
<dbReference type="InterPro" id="IPR002725">
    <property type="entry name" value="YgjP-like_metallopeptidase"/>
</dbReference>
<dbReference type="AlphaFoldDB" id="A0A4V2T3Z5"/>
<dbReference type="PANTHER" id="PTHR30399">
    <property type="entry name" value="UNCHARACTERIZED PROTEIN YGJP"/>
    <property type="match status" value="1"/>
</dbReference>
<protein>
    <recommendedName>
        <fullName evidence="1">YgjP-like metallopeptidase domain-containing protein</fullName>
    </recommendedName>
</protein>
<dbReference type="Gene3D" id="3.30.2010.10">
    <property type="entry name" value="Metalloproteases ('zincins'), catalytic domain"/>
    <property type="match status" value="1"/>
</dbReference>
<accession>A0A4V2T3Z5</accession>
<evidence type="ECO:0000313" key="3">
    <source>
        <dbReference type="Proteomes" id="UP000295504"/>
    </source>
</evidence>
<keyword evidence="3" id="KW-1185">Reference proteome</keyword>